<dbReference type="AlphaFoldDB" id="A0AAV5VPW7"/>
<dbReference type="EMBL" id="BTSY01000003">
    <property type="protein sequence ID" value="GMT20398.1"/>
    <property type="molecule type" value="Genomic_DNA"/>
</dbReference>
<feature type="region of interest" description="Disordered" evidence="1">
    <location>
        <begin position="98"/>
        <end position="119"/>
    </location>
</feature>
<dbReference type="Proteomes" id="UP001432322">
    <property type="component" value="Unassembled WGS sequence"/>
</dbReference>
<sequence length="297" mass="34661">MVLLYHRDLRQGNAHLAEDHRHERRLSIEGATDDQAVRISGEEAASGTALRDHYGDSSRHVCHRSNYKNIYGALDFLEKMDERPMEKRAVDWLGQIPNPTAGVIKSNPEDESDVRESKKKKFYERKKRRLEERLSKLYKACGQELSRDEIQDAIRKRMEEKRLDEIEWKRRNARRKNDKRSREVKRIPDEEEMMKKEVKETPPKEKEEPKKVDSKEEIKEGSKEKIEVLSKEKIAEPSKEKAHEKQPKKPLYGVTDDFEDDSGKTPPPKQQKMEDSAKTPPLTPPTPSPISEGEKKK</sequence>
<feature type="region of interest" description="Disordered" evidence="1">
    <location>
        <begin position="172"/>
        <end position="297"/>
    </location>
</feature>
<accession>A0AAV5VPW7</accession>
<protein>
    <submittedName>
        <fullName evidence="2">Uncharacterized protein</fullName>
    </submittedName>
</protein>
<keyword evidence="3" id="KW-1185">Reference proteome</keyword>
<gene>
    <name evidence="2" type="ORF">PFISCL1PPCAC_11695</name>
</gene>
<comment type="caution">
    <text evidence="2">The sequence shown here is derived from an EMBL/GenBank/DDBJ whole genome shotgun (WGS) entry which is preliminary data.</text>
</comment>
<name>A0AAV5VPW7_9BILA</name>
<evidence type="ECO:0000256" key="1">
    <source>
        <dbReference type="SAM" id="MobiDB-lite"/>
    </source>
</evidence>
<organism evidence="2 3">
    <name type="scientific">Pristionchus fissidentatus</name>
    <dbReference type="NCBI Taxonomy" id="1538716"/>
    <lineage>
        <taxon>Eukaryota</taxon>
        <taxon>Metazoa</taxon>
        <taxon>Ecdysozoa</taxon>
        <taxon>Nematoda</taxon>
        <taxon>Chromadorea</taxon>
        <taxon>Rhabditida</taxon>
        <taxon>Rhabditina</taxon>
        <taxon>Diplogasteromorpha</taxon>
        <taxon>Diplogasteroidea</taxon>
        <taxon>Neodiplogasteridae</taxon>
        <taxon>Pristionchus</taxon>
    </lineage>
</organism>
<proteinExistence type="predicted"/>
<evidence type="ECO:0000313" key="2">
    <source>
        <dbReference type="EMBL" id="GMT20398.1"/>
    </source>
</evidence>
<reference evidence="2" key="1">
    <citation type="submission" date="2023-10" db="EMBL/GenBank/DDBJ databases">
        <title>Genome assembly of Pristionchus species.</title>
        <authorList>
            <person name="Yoshida K."/>
            <person name="Sommer R.J."/>
        </authorList>
    </citation>
    <scope>NUCLEOTIDE SEQUENCE</scope>
    <source>
        <strain evidence="2">RS5133</strain>
    </source>
</reference>
<evidence type="ECO:0000313" key="3">
    <source>
        <dbReference type="Proteomes" id="UP001432322"/>
    </source>
</evidence>
<feature type="compositionally biased region" description="Basic and acidic residues" evidence="1">
    <location>
        <begin position="180"/>
        <end position="247"/>
    </location>
</feature>